<evidence type="ECO:0000256" key="1">
    <source>
        <dbReference type="SAM" id="MobiDB-lite"/>
    </source>
</evidence>
<feature type="region of interest" description="Disordered" evidence="1">
    <location>
        <begin position="280"/>
        <end position="300"/>
    </location>
</feature>
<protein>
    <submittedName>
        <fullName evidence="2">Uncharacterized protein</fullName>
    </submittedName>
</protein>
<dbReference type="Proteomes" id="UP001157126">
    <property type="component" value="Unassembled WGS sequence"/>
</dbReference>
<accession>A0ABQ6IUL5</accession>
<keyword evidence="3" id="KW-1185">Reference proteome</keyword>
<gene>
    <name evidence="2" type="ORF">GCM10025883_28920</name>
</gene>
<reference evidence="3" key="1">
    <citation type="journal article" date="2019" name="Int. J. Syst. Evol. Microbiol.">
        <title>The Global Catalogue of Microorganisms (GCM) 10K type strain sequencing project: providing services to taxonomists for standard genome sequencing and annotation.</title>
        <authorList>
            <consortium name="The Broad Institute Genomics Platform"/>
            <consortium name="The Broad Institute Genome Sequencing Center for Infectious Disease"/>
            <person name="Wu L."/>
            <person name="Ma J."/>
        </authorList>
    </citation>
    <scope>NUCLEOTIDE SEQUENCE [LARGE SCALE GENOMIC DNA]</scope>
    <source>
        <strain evidence="3">NBRC 113072</strain>
    </source>
</reference>
<dbReference type="RefSeq" id="WP_284304480.1">
    <property type="nucleotide sequence ID" value="NZ_BSUO01000001.1"/>
</dbReference>
<sequence>MTTVQVWAGVDARGIASLNVMSDSRISWEDPRRSGQGQRPQYLYDQGKKIFHCRNYPHIFAYCGDSLFAALALSQLSDQIDSGIVSPRQGGQWGDVVHQALDNLFEGYPTQVLGPSVTMLHLSRSGDRMEAKFHLESYTYRNRYDSEQPRRGRWIRHAYDLADVMEGSRTSKVIEVAGSGSPHLREIQASRGLDSTARDTSRLIFANFIAWLDQANGPESPDPRSGGAPQMCRLIRIGNPRPVGLVYNRRKHFGGASIPKPTDTLEVSWHNKHFEIVDPRTRRKKARAQTHSDLKGMAPG</sequence>
<name>A0ABQ6IUL5_9MICO</name>
<proteinExistence type="predicted"/>
<organism evidence="2 3">
    <name type="scientific">Mobilicoccus caccae</name>
    <dbReference type="NCBI Taxonomy" id="1859295"/>
    <lineage>
        <taxon>Bacteria</taxon>
        <taxon>Bacillati</taxon>
        <taxon>Actinomycetota</taxon>
        <taxon>Actinomycetes</taxon>
        <taxon>Micrococcales</taxon>
        <taxon>Dermatophilaceae</taxon>
        <taxon>Mobilicoccus</taxon>
    </lineage>
</organism>
<dbReference type="EMBL" id="BSUO01000001">
    <property type="protein sequence ID" value="GMA40847.1"/>
    <property type="molecule type" value="Genomic_DNA"/>
</dbReference>
<evidence type="ECO:0000313" key="2">
    <source>
        <dbReference type="EMBL" id="GMA40847.1"/>
    </source>
</evidence>
<evidence type="ECO:0000313" key="3">
    <source>
        <dbReference type="Proteomes" id="UP001157126"/>
    </source>
</evidence>
<comment type="caution">
    <text evidence="2">The sequence shown here is derived from an EMBL/GenBank/DDBJ whole genome shotgun (WGS) entry which is preliminary data.</text>
</comment>